<feature type="domain" description="PTS EIIA type-2" evidence="5">
    <location>
        <begin position="545"/>
        <end position="689"/>
    </location>
</feature>
<dbReference type="InterPro" id="IPR036095">
    <property type="entry name" value="PTS_EIIB-like_sf"/>
</dbReference>
<feature type="domain" description="PTS EIIB type-2" evidence="6">
    <location>
        <begin position="405"/>
        <end position="494"/>
    </location>
</feature>
<dbReference type="InterPro" id="IPR050661">
    <property type="entry name" value="BglG_antiterminators"/>
</dbReference>
<accession>A0A0R2H3A6</accession>
<dbReference type="SUPFAM" id="SSF52794">
    <property type="entry name" value="PTS system IIB component-like"/>
    <property type="match status" value="1"/>
</dbReference>
<dbReference type="Pfam" id="PF00359">
    <property type="entry name" value="PTS_EIIA_2"/>
    <property type="match status" value="1"/>
</dbReference>
<dbReference type="Gene3D" id="3.40.50.2300">
    <property type="match status" value="1"/>
</dbReference>
<keyword evidence="3" id="KW-0805">Transcription regulation</keyword>
<dbReference type="Gene3D" id="1.10.10.10">
    <property type="entry name" value="Winged helix-like DNA-binding domain superfamily/Winged helix DNA-binding domain"/>
    <property type="match status" value="1"/>
</dbReference>
<dbReference type="SUPFAM" id="SSF55804">
    <property type="entry name" value="Phoshotransferase/anion transport protein"/>
    <property type="match status" value="1"/>
</dbReference>
<reference evidence="8 9" key="1">
    <citation type="journal article" date="2015" name="Genome Announc.">
        <title>Expanding the biotechnology potential of lactobacilli through comparative genomics of 213 strains and associated genera.</title>
        <authorList>
            <person name="Sun Z."/>
            <person name="Harris H.M."/>
            <person name="McCann A."/>
            <person name="Guo C."/>
            <person name="Argimon S."/>
            <person name="Zhang W."/>
            <person name="Yang X."/>
            <person name="Jeffery I.B."/>
            <person name="Cooney J.C."/>
            <person name="Kagawa T.F."/>
            <person name="Liu W."/>
            <person name="Song Y."/>
            <person name="Salvetti E."/>
            <person name="Wrobel A."/>
            <person name="Rasinkangas P."/>
            <person name="Parkhill J."/>
            <person name="Rea M.C."/>
            <person name="O'Sullivan O."/>
            <person name="Ritari J."/>
            <person name="Douillard F.P."/>
            <person name="Paul Ross R."/>
            <person name="Yang R."/>
            <person name="Briner A.E."/>
            <person name="Felis G.E."/>
            <person name="de Vos W.M."/>
            <person name="Barrangou R."/>
            <person name="Klaenhammer T.R."/>
            <person name="Caufield P.W."/>
            <person name="Cui Y."/>
            <person name="Zhang H."/>
            <person name="O'Toole P.W."/>
        </authorList>
    </citation>
    <scope>NUCLEOTIDE SEQUENCE [LARGE SCALE GENOMIC DNA]</scope>
    <source>
        <strain evidence="8 9">DSM 14792</strain>
    </source>
</reference>
<dbReference type="SUPFAM" id="SSF63520">
    <property type="entry name" value="PTS-regulatory domain, PRD"/>
    <property type="match status" value="1"/>
</dbReference>
<dbReference type="PANTHER" id="PTHR30185">
    <property type="entry name" value="CRYPTIC BETA-GLUCOSIDE BGL OPERON ANTITERMINATOR"/>
    <property type="match status" value="1"/>
</dbReference>
<protein>
    <submittedName>
        <fullName evidence="8">Transcription regulator</fullName>
    </submittedName>
</protein>
<dbReference type="EMBL" id="JQBA01000027">
    <property type="protein sequence ID" value="KRN43956.1"/>
    <property type="molecule type" value="Genomic_DNA"/>
</dbReference>
<dbReference type="Pfam" id="PF00874">
    <property type="entry name" value="PRD"/>
    <property type="match status" value="1"/>
</dbReference>
<name>A0A0R2H3A6_9LACO</name>
<keyword evidence="9" id="KW-1185">Reference proteome</keyword>
<proteinExistence type="predicted"/>
<evidence type="ECO:0000256" key="1">
    <source>
        <dbReference type="ARBA" id="ARBA00022679"/>
    </source>
</evidence>
<dbReference type="AlphaFoldDB" id="A0A0R2H3A6"/>
<gene>
    <name evidence="8" type="ORF">IV41_GL000993</name>
</gene>
<evidence type="ECO:0000256" key="4">
    <source>
        <dbReference type="ARBA" id="ARBA00023163"/>
    </source>
</evidence>
<dbReference type="InterPro" id="IPR011608">
    <property type="entry name" value="PRD"/>
</dbReference>
<dbReference type="PROSITE" id="PS51372">
    <property type="entry name" value="PRD_2"/>
    <property type="match status" value="1"/>
</dbReference>
<keyword evidence="1" id="KW-0808">Transferase</keyword>
<evidence type="ECO:0000256" key="3">
    <source>
        <dbReference type="ARBA" id="ARBA00023015"/>
    </source>
</evidence>
<dbReference type="Gene3D" id="3.40.930.10">
    <property type="entry name" value="Mannitol-specific EII, Chain A"/>
    <property type="match status" value="1"/>
</dbReference>
<dbReference type="Gene3D" id="1.10.1790.10">
    <property type="entry name" value="PRD domain"/>
    <property type="match status" value="1"/>
</dbReference>
<dbReference type="CDD" id="cd00211">
    <property type="entry name" value="PTS_IIA_fru"/>
    <property type="match status" value="1"/>
</dbReference>
<evidence type="ECO:0000256" key="2">
    <source>
        <dbReference type="ARBA" id="ARBA00022737"/>
    </source>
</evidence>
<dbReference type="PATRIC" id="fig|148604.4.peg.1033"/>
<dbReference type="OrthoDB" id="369398at2"/>
<dbReference type="CDD" id="cd05568">
    <property type="entry name" value="PTS_IIB_bgl_like"/>
    <property type="match status" value="1"/>
</dbReference>
<comment type="caution">
    <text evidence="8">The sequence shown here is derived from an EMBL/GenBank/DDBJ whole genome shotgun (WGS) entry which is preliminary data.</text>
</comment>
<feature type="domain" description="PRD" evidence="7">
    <location>
        <begin position="296"/>
        <end position="403"/>
    </location>
</feature>
<dbReference type="GO" id="GO:0008982">
    <property type="term" value="F:protein-N(PI)-phosphohistidine-sugar phosphotransferase activity"/>
    <property type="evidence" value="ECO:0007669"/>
    <property type="project" value="InterPro"/>
</dbReference>
<dbReference type="InterPro" id="IPR013196">
    <property type="entry name" value="HTH_11"/>
</dbReference>
<evidence type="ECO:0000313" key="9">
    <source>
        <dbReference type="Proteomes" id="UP000051639"/>
    </source>
</evidence>
<dbReference type="InterPro" id="IPR013011">
    <property type="entry name" value="PTS_EIIB_2"/>
</dbReference>
<keyword evidence="4" id="KW-0804">Transcription</keyword>
<dbReference type="PANTHER" id="PTHR30185:SF18">
    <property type="entry name" value="TRANSCRIPTIONAL REGULATOR MTLR"/>
    <property type="match status" value="1"/>
</dbReference>
<evidence type="ECO:0000259" key="6">
    <source>
        <dbReference type="PROSITE" id="PS51099"/>
    </source>
</evidence>
<dbReference type="PROSITE" id="PS51099">
    <property type="entry name" value="PTS_EIIB_TYPE_2"/>
    <property type="match status" value="1"/>
</dbReference>
<dbReference type="InterPro" id="IPR016152">
    <property type="entry name" value="PTrfase/Anion_transptr"/>
</dbReference>
<dbReference type="InterPro" id="IPR036388">
    <property type="entry name" value="WH-like_DNA-bd_sf"/>
</dbReference>
<dbReference type="RefSeq" id="WP_056994662.1">
    <property type="nucleotide sequence ID" value="NZ_JQBA01000027.1"/>
</dbReference>
<evidence type="ECO:0000313" key="8">
    <source>
        <dbReference type="EMBL" id="KRN43956.1"/>
    </source>
</evidence>
<dbReference type="InterPro" id="IPR002178">
    <property type="entry name" value="PTS_EIIA_type-2_dom"/>
</dbReference>
<dbReference type="Proteomes" id="UP000051639">
    <property type="component" value="Unassembled WGS sequence"/>
</dbReference>
<sequence>MEKAIDLSEREKQLLILFLDHQEAIPIDEIARRLTISQRSTYSKLSKLSKKLLGSNIAPPRNVRGSGYYLPPESREQIRKWHLKNSVQPRLRSSLRRQLIFWQFFAAKQHVTINQLAILTGYSRNTIINDLAKLRQELATDNLEIVGDQHGLQLVGTELTIRRFADHIIHPHDLFPVLISRHDEAIATHYERIANWLRDVQQYMQRYFSDDAIQQICMMYSGISERIQQGKTLSPGTFPHSDYTRQQMISQVEYEFARDRMRELGQAANQDEVCYLEGMLLSSTVKQAKSEAGGGVTNTHVRQLTKQIIKTFKQLAQVSFADEDKLEADLFRHLLATYYRVKTNRQVDDKLAKQLKVSYQDVYLYTKMALGDFARFVGTDLNESEIGLISMYFGAELYKQRTKKQTALLVCSAGIGTSYFLKAQLEATIPELVQHGPITKYEYQHLTTIKEDVVLSTVSIETKNKPVILVDSVLSEGSVVLLQRKLIRNGIVSQSLDQRLSALLDVIEANTQVKNYEALVTGVKDILSQQPKSVEKGGFEPLLSELLTDKTIKFAKVTADLDWQRAIALAADPLVRGGEIQPAYIDEIVANVNENGPYINIGPGVALAHAQPGPSVNNLGMSLLVLDRPIDLVDDQHPIQLILVLAAVDSKSHLKALSELTQILGDNDKLQVMMQATNAETIEQLIKEGE</sequence>
<dbReference type="PROSITE" id="PS51094">
    <property type="entry name" value="PTS_EIIA_TYPE_2"/>
    <property type="match status" value="1"/>
</dbReference>
<evidence type="ECO:0000259" key="5">
    <source>
        <dbReference type="PROSITE" id="PS51094"/>
    </source>
</evidence>
<dbReference type="InterPro" id="IPR036634">
    <property type="entry name" value="PRD_sf"/>
</dbReference>
<evidence type="ECO:0000259" key="7">
    <source>
        <dbReference type="PROSITE" id="PS51372"/>
    </source>
</evidence>
<dbReference type="Pfam" id="PF08279">
    <property type="entry name" value="HTH_11"/>
    <property type="match status" value="1"/>
</dbReference>
<keyword evidence="2" id="KW-0677">Repeat</keyword>
<organism evidence="8 9">
    <name type="scientific">Limosilactobacillus ingluviei</name>
    <dbReference type="NCBI Taxonomy" id="148604"/>
    <lineage>
        <taxon>Bacteria</taxon>
        <taxon>Bacillati</taxon>
        <taxon>Bacillota</taxon>
        <taxon>Bacilli</taxon>
        <taxon>Lactobacillales</taxon>
        <taxon>Lactobacillaceae</taxon>
        <taxon>Limosilactobacillus</taxon>
    </lineage>
</organism>
<dbReference type="GO" id="GO:0009401">
    <property type="term" value="P:phosphoenolpyruvate-dependent sugar phosphotransferase system"/>
    <property type="evidence" value="ECO:0007669"/>
    <property type="project" value="InterPro"/>
</dbReference>
<dbReference type="GO" id="GO:0006355">
    <property type="term" value="P:regulation of DNA-templated transcription"/>
    <property type="evidence" value="ECO:0007669"/>
    <property type="project" value="InterPro"/>
</dbReference>